<dbReference type="EMBL" id="GL883010">
    <property type="protein sequence ID" value="EGG21085.1"/>
    <property type="molecule type" value="Genomic_DNA"/>
</dbReference>
<sequence>MSFYRNTNNQSQGQKRIVLSPGFFKGGAPPAAEPTSTSDPRRVYSF</sequence>
<protein>
    <submittedName>
        <fullName evidence="2">Uncharacterized protein</fullName>
    </submittedName>
</protein>
<dbReference type="KEGG" id="dfa:DFA_00960"/>
<gene>
    <name evidence="2" type="ORF">DFA_00960</name>
</gene>
<feature type="compositionally biased region" description="Polar residues" evidence="1">
    <location>
        <begin position="1"/>
        <end position="14"/>
    </location>
</feature>
<accession>F4PUR6</accession>
<name>F4PUR6_CACFS</name>
<evidence type="ECO:0000313" key="2">
    <source>
        <dbReference type="EMBL" id="EGG21085.1"/>
    </source>
</evidence>
<organism evidence="2 3">
    <name type="scientific">Cavenderia fasciculata</name>
    <name type="common">Slime mold</name>
    <name type="synonym">Dictyostelium fasciculatum</name>
    <dbReference type="NCBI Taxonomy" id="261658"/>
    <lineage>
        <taxon>Eukaryota</taxon>
        <taxon>Amoebozoa</taxon>
        <taxon>Evosea</taxon>
        <taxon>Eumycetozoa</taxon>
        <taxon>Dictyostelia</taxon>
        <taxon>Acytosteliales</taxon>
        <taxon>Cavenderiaceae</taxon>
        <taxon>Cavenderia</taxon>
    </lineage>
</organism>
<reference evidence="3" key="1">
    <citation type="journal article" date="2011" name="Genome Res.">
        <title>Phylogeny-wide analysis of social amoeba genomes highlights ancient origins for complex intercellular communication.</title>
        <authorList>
            <person name="Heidel A.J."/>
            <person name="Lawal H.M."/>
            <person name="Felder M."/>
            <person name="Schilde C."/>
            <person name="Helps N.R."/>
            <person name="Tunggal B."/>
            <person name="Rivero F."/>
            <person name="John U."/>
            <person name="Schleicher M."/>
            <person name="Eichinger L."/>
            <person name="Platzer M."/>
            <person name="Noegel A.A."/>
            <person name="Schaap P."/>
            <person name="Gloeckner G."/>
        </authorList>
    </citation>
    <scope>NUCLEOTIDE SEQUENCE [LARGE SCALE GENOMIC DNA]</scope>
    <source>
        <strain evidence="3">SH3</strain>
    </source>
</reference>
<feature type="region of interest" description="Disordered" evidence="1">
    <location>
        <begin position="1"/>
        <end position="46"/>
    </location>
</feature>
<dbReference type="Proteomes" id="UP000007797">
    <property type="component" value="Unassembled WGS sequence"/>
</dbReference>
<dbReference type="GeneID" id="14873263"/>
<dbReference type="RefSeq" id="XP_004358935.1">
    <property type="nucleotide sequence ID" value="XM_004358878.1"/>
</dbReference>
<evidence type="ECO:0000313" key="3">
    <source>
        <dbReference type="Proteomes" id="UP000007797"/>
    </source>
</evidence>
<dbReference type="AlphaFoldDB" id="F4PUR6"/>
<keyword evidence="3" id="KW-1185">Reference proteome</keyword>
<evidence type="ECO:0000256" key="1">
    <source>
        <dbReference type="SAM" id="MobiDB-lite"/>
    </source>
</evidence>
<proteinExistence type="predicted"/>